<evidence type="ECO:0000256" key="2">
    <source>
        <dbReference type="ARBA" id="ARBA00022827"/>
    </source>
</evidence>
<keyword evidence="3" id="KW-0560">Oxidoreductase</keyword>
<dbReference type="Gene3D" id="3.50.50.60">
    <property type="entry name" value="FAD/NAD(P)-binding domain"/>
    <property type="match status" value="1"/>
</dbReference>
<dbReference type="PANTHER" id="PTHR46720">
    <property type="entry name" value="HYDROXYLASE, PUTATIVE (AFU_ORTHOLOGUE AFUA_3G01460)-RELATED"/>
    <property type="match status" value="1"/>
</dbReference>
<keyword evidence="6" id="KW-1185">Reference proteome</keyword>
<reference evidence="5 6" key="1">
    <citation type="submission" date="2016-12" db="EMBL/GenBank/DDBJ databases">
        <title>The genomes of Aspergillus section Nigri reveals drivers in fungal speciation.</title>
        <authorList>
            <consortium name="DOE Joint Genome Institute"/>
            <person name="Vesth T.C."/>
            <person name="Nybo J."/>
            <person name="Theobald S."/>
            <person name="Brandl J."/>
            <person name="Frisvad J.C."/>
            <person name="Nielsen K.F."/>
            <person name="Lyhne E.K."/>
            <person name="Kogle M.E."/>
            <person name="Kuo A."/>
            <person name="Riley R."/>
            <person name="Clum A."/>
            <person name="Nolan M."/>
            <person name="Lipzen A."/>
            <person name="Salamov A."/>
            <person name="Henrissat B."/>
            <person name="Wiebenga A."/>
            <person name="De Vries R.P."/>
            <person name="Grigoriev I.V."/>
            <person name="Mortensen U.H."/>
            <person name="Andersen M.R."/>
            <person name="Baker S.E."/>
        </authorList>
    </citation>
    <scope>NUCLEOTIDE SEQUENCE [LARGE SCALE GENOMIC DNA]</scope>
    <source>
        <strain evidence="5 6">IBT 23096</strain>
    </source>
</reference>
<organism evidence="5 6">
    <name type="scientific">Aspergillus steynii IBT 23096</name>
    <dbReference type="NCBI Taxonomy" id="1392250"/>
    <lineage>
        <taxon>Eukaryota</taxon>
        <taxon>Fungi</taxon>
        <taxon>Dikarya</taxon>
        <taxon>Ascomycota</taxon>
        <taxon>Pezizomycotina</taxon>
        <taxon>Eurotiomycetes</taxon>
        <taxon>Eurotiomycetidae</taxon>
        <taxon>Eurotiales</taxon>
        <taxon>Aspergillaceae</taxon>
        <taxon>Aspergillus</taxon>
        <taxon>Aspergillus subgen. Circumdati</taxon>
    </lineage>
</organism>
<dbReference type="Proteomes" id="UP000234275">
    <property type="component" value="Unassembled WGS sequence"/>
</dbReference>
<dbReference type="SUPFAM" id="SSF51905">
    <property type="entry name" value="FAD/NAD(P)-binding domain"/>
    <property type="match status" value="1"/>
</dbReference>
<accession>A0A2I2G018</accession>
<dbReference type="GO" id="GO:0016491">
    <property type="term" value="F:oxidoreductase activity"/>
    <property type="evidence" value="ECO:0007669"/>
    <property type="project" value="UniProtKB-KW"/>
</dbReference>
<dbReference type="GO" id="GO:0044550">
    <property type="term" value="P:secondary metabolite biosynthetic process"/>
    <property type="evidence" value="ECO:0007669"/>
    <property type="project" value="TreeGrafter"/>
</dbReference>
<evidence type="ECO:0000313" key="5">
    <source>
        <dbReference type="EMBL" id="PLB46209.1"/>
    </source>
</evidence>
<keyword evidence="1" id="KW-0285">Flavoprotein</keyword>
<name>A0A2I2G018_9EURO</name>
<dbReference type="STRING" id="1392250.A0A2I2G018"/>
<dbReference type="InterPro" id="IPR051104">
    <property type="entry name" value="FAD_monoxygenase"/>
</dbReference>
<dbReference type="InterPro" id="IPR036188">
    <property type="entry name" value="FAD/NAD-bd_sf"/>
</dbReference>
<evidence type="ECO:0000256" key="3">
    <source>
        <dbReference type="ARBA" id="ARBA00023002"/>
    </source>
</evidence>
<evidence type="ECO:0000256" key="1">
    <source>
        <dbReference type="ARBA" id="ARBA00022630"/>
    </source>
</evidence>
<dbReference type="PRINTS" id="PR00420">
    <property type="entry name" value="RNGMNOXGNASE"/>
</dbReference>
<sequence>MSTPIRIAILGGGLAGASLLHALRPHEHLDAHIFESAPAFKEAGMAIGVASNALEALDLIGPSIGQCLQRAGAVPMRGVRFMLAQGPSAGEMFAEVDETDGRQRVTSIVHRAAFLHELLADVSPERMHASKQLERFDTNSDGSLTLRFADGSTHNCDILIGADGIRSTVRKILLGEDDPAASPRNTGAWCIMALKPYALAQASLGSGPVDFENAREYMWIGNGAWIMHNLLNDGQLVQFVVAAHEKDTEGSGRRHRTVGADEIKKLFEGFPPHLVKAVNELLCDQPEQPAMYLWDHPPARTYVSDSGSICIMGDAAHATTPWQASGGGMSIEDTLILSALLGRAKSVSDARTALGVYDKVRRPRTQRIVESSRGTGQIALGLNEEFGLDYEKMKANMLPRWGFIVGFDNEKHRDEALELLARELEAQTEH</sequence>
<dbReference type="Pfam" id="PF01494">
    <property type="entry name" value="FAD_binding_3"/>
    <property type="match status" value="1"/>
</dbReference>
<gene>
    <name evidence="5" type="ORF">P170DRAFT_439865</name>
</gene>
<dbReference type="AlphaFoldDB" id="A0A2I2G018"/>
<protein>
    <submittedName>
        <fullName evidence="5">Salicylate hydroxylase</fullName>
    </submittedName>
</protein>
<comment type="caution">
    <text evidence="5">The sequence shown here is derived from an EMBL/GenBank/DDBJ whole genome shotgun (WGS) entry which is preliminary data.</text>
</comment>
<dbReference type="RefSeq" id="XP_024701511.1">
    <property type="nucleotide sequence ID" value="XM_024849932.1"/>
</dbReference>
<dbReference type="GeneID" id="36557631"/>
<dbReference type="PANTHER" id="PTHR46720:SF3">
    <property type="entry name" value="FAD-BINDING DOMAIN-CONTAINING PROTEIN-RELATED"/>
    <property type="match status" value="1"/>
</dbReference>
<keyword evidence="2" id="KW-0274">FAD</keyword>
<evidence type="ECO:0000259" key="4">
    <source>
        <dbReference type="Pfam" id="PF01494"/>
    </source>
</evidence>
<dbReference type="InterPro" id="IPR002938">
    <property type="entry name" value="FAD-bd"/>
</dbReference>
<dbReference type="OrthoDB" id="417877at2759"/>
<feature type="domain" description="FAD-binding" evidence="4">
    <location>
        <begin position="305"/>
        <end position="371"/>
    </location>
</feature>
<dbReference type="VEuPathDB" id="FungiDB:P170DRAFT_439865"/>
<dbReference type="GO" id="GO:0071949">
    <property type="term" value="F:FAD binding"/>
    <property type="evidence" value="ECO:0007669"/>
    <property type="project" value="InterPro"/>
</dbReference>
<evidence type="ECO:0000313" key="6">
    <source>
        <dbReference type="Proteomes" id="UP000234275"/>
    </source>
</evidence>
<dbReference type="EMBL" id="MSFO01000007">
    <property type="protein sequence ID" value="PLB46209.1"/>
    <property type="molecule type" value="Genomic_DNA"/>
</dbReference>
<proteinExistence type="predicted"/>